<dbReference type="InterPro" id="IPR040976">
    <property type="entry name" value="Pkinase_fungal"/>
</dbReference>
<dbReference type="EMBL" id="JANVFO010000034">
    <property type="protein sequence ID" value="KAJ3730936.1"/>
    <property type="molecule type" value="Genomic_DNA"/>
</dbReference>
<gene>
    <name evidence="3" type="ORF">DFJ43DRAFT_1121188</name>
</gene>
<dbReference type="PROSITE" id="PS00109">
    <property type="entry name" value="PROTEIN_KINASE_TYR"/>
    <property type="match status" value="1"/>
</dbReference>
<protein>
    <recommendedName>
        <fullName evidence="2">Fungal-type protein kinase domain-containing protein</fullName>
    </recommendedName>
</protein>
<evidence type="ECO:0000256" key="1">
    <source>
        <dbReference type="SAM" id="MobiDB-lite"/>
    </source>
</evidence>
<dbReference type="GO" id="GO:0004672">
    <property type="term" value="F:protein kinase activity"/>
    <property type="evidence" value="ECO:0007669"/>
    <property type="project" value="InterPro"/>
</dbReference>
<sequence>MRFELNGQTWEFDYKPLAWQALSAKTRKSSAPPVGPEQVDTLENYDFAIDKLQSQIDKAYKSFAREKPERLLVPKERPERELYQSFIAFMNQGIGSSLAQLPKDHKALYRDLKFYVWDRPTKDGIEGAQPLKPDGAGVLGFEGDKLDNLFWSPLAEGGGQIAIPIEVKGNSATYARCMFSASPLRQFVLVIGYKHNEHSLRFFVFHRGGCTGSKPLDLDEPDGQKGFIHLLVSILTWRTRADAGFPAWCNDAQICLPRRKAGDSSPLTVDIDRILHYSVCVRGRAPRVFRIRVPAALPVEEPLAGKLVPATQTGVRRSARIQAAKEKAISKTSGTGSPLNPTQTVSGNAKKKASGKDDDAVSSIVISRVRALADKVENVKQSIDWSPSDPLNLKGGDSAVVKFCWVRGRGPNNVFIEPLLLSDCSGMFGVPKHLYSFRAYHKAGCPTTNHPFLPASDKVNSSRWALWGETSELPEQRSLLGHALAFVGHSIVSAKDLPSLVLAVLHAHTGYYNMCQNDYQHRDLSVGNVLMVDEPMKTEPFVISDPNETQREILELCRKLDINDQCTGFVIDGDMAVTWKSYFTEEHVGTKSGTEEFMSSMLLNPLNKSHVHSPVDDYYSLYFLTQWACVFRDLSPEDKLEEPEHIQQLQSYLAGGLHTRSTATTTITRKKMKAERYGAFLMQAQPFLKKWYDELCKLDDEWDEMDASERCNAKSFRDIADRGFLSFLRVVAELKLL</sequence>
<dbReference type="PANTHER" id="PTHR38248:SF2">
    <property type="entry name" value="FUNK1 11"/>
    <property type="match status" value="1"/>
</dbReference>
<dbReference type="Pfam" id="PF17667">
    <property type="entry name" value="Pkinase_fungal"/>
    <property type="match status" value="2"/>
</dbReference>
<evidence type="ECO:0000259" key="2">
    <source>
        <dbReference type="Pfam" id="PF17667"/>
    </source>
</evidence>
<comment type="caution">
    <text evidence="3">The sequence shown here is derived from an EMBL/GenBank/DDBJ whole genome shotgun (WGS) entry which is preliminary data.</text>
</comment>
<feature type="compositionally biased region" description="Polar residues" evidence="1">
    <location>
        <begin position="330"/>
        <end position="344"/>
    </location>
</feature>
<proteinExistence type="predicted"/>
<reference evidence="3" key="2">
    <citation type="journal article" date="2023" name="Proc. Natl. Acad. Sci. U.S.A.">
        <title>A global phylogenomic analysis of the shiitake genus Lentinula.</title>
        <authorList>
            <person name="Sierra-Patev S."/>
            <person name="Min B."/>
            <person name="Naranjo-Ortiz M."/>
            <person name="Looney B."/>
            <person name="Konkel Z."/>
            <person name="Slot J.C."/>
            <person name="Sakamoto Y."/>
            <person name="Steenwyk J.L."/>
            <person name="Rokas A."/>
            <person name="Carro J."/>
            <person name="Camarero S."/>
            <person name="Ferreira P."/>
            <person name="Molpeceres G."/>
            <person name="Ruiz-Duenas F.J."/>
            <person name="Serrano A."/>
            <person name="Henrissat B."/>
            <person name="Drula E."/>
            <person name="Hughes K.W."/>
            <person name="Mata J.L."/>
            <person name="Ishikawa N.K."/>
            <person name="Vargas-Isla R."/>
            <person name="Ushijima S."/>
            <person name="Smith C.A."/>
            <person name="Donoghue J."/>
            <person name="Ahrendt S."/>
            <person name="Andreopoulos W."/>
            <person name="He G."/>
            <person name="LaButti K."/>
            <person name="Lipzen A."/>
            <person name="Ng V."/>
            <person name="Riley R."/>
            <person name="Sandor L."/>
            <person name="Barry K."/>
            <person name="Martinez A.T."/>
            <person name="Xiao Y."/>
            <person name="Gibbons J.G."/>
            <person name="Terashima K."/>
            <person name="Grigoriev I.V."/>
            <person name="Hibbett D."/>
        </authorList>
    </citation>
    <scope>NUCLEOTIDE SEQUENCE</scope>
    <source>
        <strain evidence="3">ET3784</strain>
    </source>
</reference>
<accession>A0AA38MYT8</accession>
<feature type="region of interest" description="Disordered" evidence="1">
    <location>
        <begin position="326"/>
        <end position="355"/>
    </location>
</feature>
<feature type="domain" description="Fungal-type protein kinase" evidence="2">
    <location>
        <begin position="461"/>
        <end position="629"/>
    </location>
</feature>
<organism evidence="3 4">
    <name type="scientific">Lentinula guzmanii</name>
    <dbReference type="NCBI Taxonomy" id="2804957"/>
    <lineage>
        <taxon>Eukaryota</taxon>
        <taxon>Fungi</taxon>
        <taxon>Dikarya</taxon>
        <taxon>Basidiomycota</taxon>
        <taxon>Agaricomycotina</taxon>
        <taxon>Agaricomycetes</taxon>
        <taxon>Agaricomycetidae</taxon>
        <taxon>Agaricales</taxon>
        <taxon>Marasmiineae</taxon>
        <taxon>Omphalotaceae</taxon>
        <taxon>Lentinula</taxon>
    </lineage>
</organism>
<evidence type="ECO:0000313" key="4">
    <source>
        <dbReference type="Proteomes" id="UP001176059"/>
    </source>
</evidence>
<dbReference type="Proteomes" id="UP001176059">
    <property type="component" value="Unassembled WGS sequence"/>
</dbReference>
<feature type="domain" description="Fungal-type protein kinase" evidence="2">
    <location>
        <begin position="172"/>
        <end position="293"/>
    </location>
</feature>
<keyword evidence="4" id="KW-1185">Reference proteome</keyword>
<name>A0AA38MYT8_9AGAR</name>
<reference evidence="3" key="1">
    <citation type="submission" date="2022-08" db="EMBL/GenBank/DDBJ databases">
        <authorList>
            <consortium name="DOE Joint Genome Institute"/>
            <person name="Min B."/>
            <person name="Sierra-Patev S."/>
            <person name="Naranjo-Ortiz M."/>
            <person name="Looney B."/>
            <person name="Konkel Z."/>
            <person name="Slot J.C."/>
            <person name="Sakamoto Y."/>
            <person name="Steenwyk J.L."/>
            <person name="Rokas A."/>
            <person name="Carro J."/>
            <person name="Camarero S."/>
            <person name="Ferreira P."/>
            <person name="Molpeceres G."/>
            <person name="Ruiz-duenas F.J."/>
            <person name="Serrano A."/>
            <person name="Henrissat B."/>
            <person name="Drula E."/>
            <person name="Hughes K.W."/>
            <person name="Mata J.L."/>
            <person name="Ishikawa N.K."/>
            <person name="Vargas-Isla R."/>
            <person name="Ushijima S."/>
            <person name="Smith C.A."/>
            <person name="Ahrendt S."/>
            <person name="Andreopoulos W."/>
            <person name="He G."/>
            <person name="LaButti K."/>
            <person name="Lipzen A."/>
            <person name="Ng V."/>
            <person name="Riley R."/>
            <person name="Sandor L."/>
            <person name="Barry K."/>
            <person name="Martinez A.T."/>
            <person name="Xiao Y."/>
            <person name="Gibbons J.G."/>
            <person name="Terashima K."/>
            <person name="Hibbett D.S."/>
            <person name="Grigoriev I.V."/>
        </authorList>
    </citation>
    <scope>NUCLEOTIDE SEQUENCE</scope>
    <source>
        <strain evidence="3">ET3784</strain>
    </source>
</reference>
<dbReference type="PANTHER" id="PTHR38248">
    <property type="entry name" value="FUNK1 6"/>
    <property type="match status" value="1"/>
</dbReference>
<dbReference type="AlphaFoldDB" id="A0AA38MYT8"/>
<dbReference type="InterPro" id="IPR008266">
    <property type="entry name" value="Tyr_kinase_AS"/>
</dbReference>
<evidence type="ECO:0000313" key="3">
    <source>
        <dbReference type="EMBL" id="KAJ3730936.1"/>
    </source>
</evidence>